<keyword evidence="4 6" id="KW-0238">DNA-binding</keyword>
<feature type="domain" description="RNA polymerase sigma-70 region 2" evidence="8">
    <location>
        <begin position="7"/>
        <end position="71"/>
    </location>
</feature>
<keyword evidence="12" id="KW-1185">Reference proteome</keyword>
<evidence type="ECO:0000259" key="9">
    <source>
        <dbReference type="Pfam" id="PF08281"/>
    </source>
</evidence>
<sequence>MDFAEFYQATSPRTLRYAYGLTGDLAQAQDVVQEAYIRAWQRWRRLSGYDDAEAWLRLVVSRLVFDWWRHLRVRRNAPVESPAPVPPPSEDTMLVVAALKKLPERQRQALALHYLLDVSVASIAAELRVSEGTVKSWLSRGRDNLATVLTAEMSQARMGSAADVAELGRRRRRTRVAATVTAAGLVVIAVIVLTTAVLGRNRTMPPPPTINPTGSPMVFSPLRRVGSMPLDGLAYPEVAVQNGRAYVIDTAAPGVRVLAMNLADGSQAWPRVDLPPAGPADSVLVGRILITPQVVMVLTGTSTQGVTTTTASAIDPATGQKRWSRTSSAEPDDVQVFPGVAVFADRAAGTIVGVDLQTGDTRWQVATPAHRVFGMTVPGDLARSDLDTGTPTMGNSEDQLYVSDGKETITEYAASTGNPTGRAWHGIPPNDGFLAYNGDIYIRSARELYRLHVDDGKLSREYAGGGVTAMSPCGLADICLIDVAESGGHNVVAVHDGQVKWTVSVPRATRLAPVGLALRVAGNAANDGAVVLATDGREVLRTREDSRVLRLDAGNLLVCEWTNERSVRLSGVPAGAPQLESLGGLDTAQGQLAAEGTALVAVVGGELVLYSMVG</sequence>
<protein>
    <recommendedName>
        <fullName evidence="6">RNA polymerase sigma factor</fullName>
    </recommendedName>
</protein>
<evidence type="ECO:0000259" key="10">
    <source>
        <dbReference type="Pfam" id="PF13360"/>
    </source>
</evidence>
<dbReference type="InterPro" id="IPR007627">
    <property type="entry name" value="RNA_pol_sigma70_r2"/>
</dbReference>
<dbReference type="CDD" id="cd06171">
    <property type="entry name" value="Sigma70_r4"/>
    <property type="match status" value="1"/>
</dbReference>
<dbReference type="PANTHER" id="PTHR43133:SF50">
    <property type="entry name" value="ECF RNA POLYMERASE SIGMA FACTOR SIGM"/>
    <property type="match status" value="1"/>
</dbReference>
<dbReference type="InterPro" id="IPR015943">
    <property type="entry name" value="WD40/YVTN_repeat-like_dom_sf"/>
</dbReference>
<reference evidence="12" key="1">
    <citation type="journal article" date="2019" name="Int. J. Syst. Evol. Microbiol.">
        <title>The Global Catalogue of Microorganisms (GCM) 10K type strain sequencing project: providing services to taxonomists for standard genome sequencing and annotation.</title>
        <authorList>
            <consortium name="The Broad Institute Genomics Platform"/>
            <consortium name="The Broad Institute Genome Sequencing Center for Infectious Disease"/>
            <person name="Wu L."/>
            <person name="Ma J."/>
        </authorList>
    </citation>
    <scope>NUCLEOTIDE SEQUENCE [LARGE SCALE GENOMIC DNA]</scope>
    <source>
        <strain evidence="12">CGMCC 4.7289</strain>
    </source>
</reference>
<dbReference type="SUPFAM" id="SSF88659">
    <property type="entry name" value="Sigma3 and sigma4 domains of RNA polymerase sigma factors"/>
    <property type="match status" value="1"/>
</dbReference>
<dbReference type="Pfam" id="PF04542">
    <property type="entry name" value="Sigma70_r2"/>
    <property type="match status" value="1"/>
</dbReference>
<dbReference type="Gene3D" id="2.130.10.10">
    <property type="entry name" value="YVTN repeat-like/Quinoprotein amine dehydrogenase"/>
    <property type="match status" value="1"/>
</dbReference>
<dbReference type="InterPro" id="IPR014284">
    <property type="entry name" value="RNA_pol_sigma-70_dom"/>
</dbReference>
<dbReference type="SUPFAM" id="SSF50998">
    <property type="entry name" value="Quinoprotein alcohol dehydrogenase-like"/>
    <property type="match status" value="1"/>
</dbReference>
<evidence type="ECO:0000256" key="7">
    <source>
        <dbReference type="SAM" id="Phobius"/>
    </source>
</evidence>
<comment type="caution">
    <text evidence="11">The sequence shown here is derived from an EMBL/GenBank/DDBJ whole genome shotgun (WGS) entry which is preliminary data.</text>
</comment>
<evidence type="ECO:0000259" key="8">
    <source>
        <dbReference type="Pfam" id="PF04542"/>
    </source>
</evidence>
<evidence type="ECO:0000256" key="3">
    <source>
        <dbReference type="ARBA" id="ARBA00023082"/>
    </source>
</evidence>
<dbReference type="Proteomes" id="UP001595816">
    <property type="component" value="Unassembled WGS sequence"/>
</dbReference>
<evidence type="ECO:0000256" key="4">
    <source>
        <dbReference type="ARBA" id="ARBA00023125"/>
    </source>
</evidence>
<keyword evidence="7" id="KW-0812">Transmembrane</keyword>
<keyword evidence="5 6" id="KW-0804">Transcription</keyword>
<dbReference type="InterPro" id="IPR013325">
    <property type="entry name" value="RNA_pol_sigma_r2"/>
</dbReference>
<evidence type="ECO:0000313" key="11">
    <source>
        <dbReference type="EMBL" id="MFC4131610.1"/>
    </source>
</evidence>
<dbReference type="PROSITE" id="PS01063">
    <property type="entry name" value="SIGMA70_ECF"/>
    <property type="match status" value="1"/>
</dbReference>
<evidence type="ECO:0000256" key="1">
    <source>
        <dbReference type="ARBA" id="ARBA00010641"/>
    </source>
</evidence>
<dbReference type="PANTHER" id="PTHR43133">
    <property type="entry name" value="RNA POLYMERASE ECF-TYPE SIGMA FACTO"/>
    <property type="match status" value="1"/>
</dbReference>
<proteinExistence type="inferred from homology"/>
<dbReference type="InterPro" id="IPR013324">
    <property type="entry name" value="RNA_pol_sigma_r3/r4-like"/>
</dbReference>
<evidence type="ECO:0000256" key="2">
    <source>
        <dbReference type="ARBA" id="ARBA00023015"/>
    </source>
</evidence>
<dbReference type="InterPro" id="IPR039425">
    <property type="entry name" value="RNA_pol_sigma-70-like"/>
</dbReference>
<dbReference type="Pfam" id="PF13360">
    <property type="entry name" value="PQQ_2"/>
    <property type="match status" value="2"/>
</dbReference>
<feature type="domain" description="Pyrrolo-quinoline quinone repeat" evidence="10">
    <location>
        <begin position="238"/>
        <end position="331"/>
    </location>
</feature>
<feature type="domain" description="Pyrrolo-quinoline quinone repeat" evidence="10">
    <location>
        <begin position="341"/>
        <end position="459"/>
    </location>
</feature>
<dbReference type="NCBIfam" id="TIGR02937">
    <property type="entry name" value="sigma70-ECF"/>
    <property type="match status" value="1"/>
</dbReference>
<evidence type="ECO:0000256" key="5">
    <source>
        <dbReference type="ARBA" id="ARBA00023163"/>
    </source>
</evidence>
<dbReference type="InterPro" id="IPR036388">
    <property type="entry name" value="WH-like_DNA-bd_sf"/>
</dbReference>
<dbReference type="Pfam" id="PF08281">
    <property type="entry name" value="Sigma70_r4_2"/>
    <property type="match status" value="1"/>
</dbReference>
<dbReference type="Gene3D" id="1.10.1740.10">
    <property type="match status" value="1"/>
</dbReference>
<gene>
    <name evidence="11" type="ORF">ACFOZ4_13445</name>
</gene>
<feature type="transmembrane region" description="Helical" evidence="7">
    <location>
        <begin position="176"/>
        <end position="198"/>
    </location>
</feature>
<dbReference type="SUPFAM" id="SSF88946">
    <property type="entry name" value="Sigma2 domain of RNA polymerase sigma factors"/>
    <property type="match status" value="1"/>
</dbReference>
<dbReference type="InterPro" id="IPR011047">
    <property type="entry name" value="Quinoprotein_ADH-like_sf"/>
</dbReference>
<dbReference type="EMBL" id="JBHSAY010000006">
    <property type="protein sequence ID" value="MFC4131610.1"/>
    <property type="molecule type" value="Genomic_DNA"/>
</dbReference>
<evidence type="ECO:0000256" key="6">
    <source>
        <dbReference type="RuleBase" id="RU000716"/>
    </source>
</evidence>
<keyword evidence="7" id="KW-0472">Membrane</keyword>
<keyword evidence="7" id="KW-1133">Transmembrane helix</keyword>
<dbReference type="InterPro" id="IPR002372">
    <property type="entry name" value="PQQ_rpt_dom"/>
</dbReference>
<evidence type="ECO:0000313" key="12">
    <source>
        <dbReference type="Proteomes" id="UP001595816"/>
    </source>
</evidence>
<name>A0ABV8LKV8_9ACTN</name>
<accession>A0ABV8LKV8</accession>
<keyword evidence="3 6" id="KW-0731">Sigma factor</keyword>
<dbReference type="Gene3D" id="1.10.10.10">
    <property type="entry name" value="Winged helix-like DNA-binding domain superfamily/Winged helix DNA-binding domain"/>
    <property type="match status" value="1"/>
</dbReference>
<organism evidence="11 12">
    <name type="scientific">Hamadaea flava</name>
    <dbReference type="NCBI Taxonomy" id="1742688"/>
    <lineage>
        <taxon>Bacteria</taxon>
        <taxon>Bacillati</taxon>
        <taxon>Actinomycetota</taxon>
        <taxon>Actinomycetes</taxon>
        <taxon>Micromonosporales</taxon>
        <taxon>Micromonosporaceae</taxon>
        <taxon>Hamadaea</taxon>
    </lineage>
</organism>
<comment type="similarity">
    <text evidence="1 6">Belongs to the sigma-70 factor family. ECF subfamily.</text>
</comment>
<dbReference type="InterPro" id="IPR000838">
    <property type="entry name" value="RNA_pol_sigma70_ECF_CS"/>
</dbReference>
<dbReference type="InterPro" id="IPR013249">
    <property type="entry name" value="RNA_pol_sigma70_r4_t2"/>
</dbReference>
<dbReference type="RefSeq" id="WP_308197699.1">
    <property type="nucleotide sequence ID" value="NZ_JAMZDZ010000001.1"/>
</dbReference>
<keyword evidence="2 6" id="KW-0805">Transcription regulation</keyword>
<feature type="domain" description="RNA polymerase sigma factor 70 region 4 type 2" evidence="9">
    <location>
        <begin position="94"/>
        <end position="144"/>
    </location>
</feature>